<dbReference type="PROSITE" id="PS50144">
    <property type="entry name" value="MATH"/>
    <property type="match status" value="1"/>
</dbReference>
<feature type="domain" description="BTB" evidence="3">
    <location>
        <begin position="177"/>
        <end position="244"/>
    </location>
</feature>
<feature type="domain" description="MATH" evidence="4">
    <location>
        <begin position="17"/>
        <end position="138"/>
    </location>
</feature>
<dbReference type="SMART" id="SM00225">
    <property type="entry name" value="BTB"/>
    <property type="match status" value="1"/>
</dbReference>
<dbReference type="SUPFAM" id="SSF54695">
    <property type="entry name" value="POZ domain"/>
    <property type="match status" value="1"/>
</dbReference>
<dbReference type="Pfam" id="PF24570">
    <property type="entry name" value="BACK_BPM_SPOP"/>
    <property type="match status" value="1"/>
</dbReference>
<comment type="pathway">
    <text evidence="1">Protein modification; protein ubiquitination.</text>
</comment>
<evidence type="ECO:0000259" key="3">
    <source>
        <dbReference type="PROSITE" id="PS50097"/>
    </source>
</evidence>
<dbReference type="Gene3D" id="2.60.210.10">
    <property type="entry name" value="Apoptosis, Tumor Necrosis Factor Receptor Associated Protein 2, Chain A"/>
    <property type="match status" value="1"/>
</dbReference>
<organism evidence="5">
    <name type="scientific">Panicum hallii</name>
    <dbReference type="NCBI Taxonomy" id="206008"/>
    <lineage>
        <taxon>Eukaryota</taxon>
        <taxon>Viridiplantae</taxon>
        <taxon>Streptophyta</taxon>
        <taxon>Embryophyta</taxon>
        <taxon>Tracheophyta</taxon>
        <taxon>Spermatophyta</taxon>
        <taxon>Magnoliopsida</taxon>
        <taxon>Liliopsida</taxon>
        <taxon>Poales</taxon>
        <taxon>Poaceae</taxon>
        <taxon>PACMAD clade</taxon>
        <taxon>Panicoideae</taxon>
        <taxon>Panicodae</taxon>
        <taxon>Paniceae</taxon>
        <taxon>Panicinae</taxon>
        <taxon>Panicum</taxon>
        <taxon>Panicum sect. Panicum</taxon>
    </lineage>
</organism>
<dbReference type="EMBL" id="CM008051">
    <property type="protein sequence ID" value="PVH36450.1"/>
    <property type="molecule type" value="Genomic_DNA"/>
</dbReference>
<reference evidence="5" key="1">
    <citation type="submission" date="2018-04" db="EMBL/GenBank/DDBJ databases">
        <title>WGS assembly of Panicum hallii.</title>
        <authorList>
            <person name="Lovell J."/>
            <person name="Jenkins J."/>
            <person name="Lowry D."/>
            <person name="Mamidi S."/>
            <person name="Sreedasyam A."/>
            <person name="Weng X."/>
            <person name="Barry K."/>
            <person name="Bonette J."/>
            <person name="Campitelli B."/>
            <person name="Daum C."/>
            <person name="Gordon S."/>
            <person name="Gould B."/>
            <person name="Lipzen A."/>
            <person name="Macqueen A."/>
            <person name="Palacio-Mejia J."/>
            <person name="Plott C."/>
            <person name="Shakirov E."/>
            <person name="Shu S."/>
            <person name="Yoshinaga Y."/>
            <person name="Zane M."/>
            <person name="Rokhsar D."/>
            <person name="Grimwood J."/>
            <person name="Schmutz J."/>
            <person name="Juenger T."/>
        </authorList>
    </citation>
    <scope>NUCLEOTIDE SEQUENCE [LARGE SCALE GENOMIC DNA]</scope>
    <source>
        <strain evidence="5">FIL2</strain>
    </source>
</reference>
<evidence type="ECO:0000259" key="4">
    <source>
        <dbReference type="PROSITE" id="PS50144"/>
    </source>
</evidence>
<sequence length="366" mass="40329">MAPPSTRTSMCTGEASRGTHLFHVAGYSLHERLGARESVHSAPFSIGGYDWAVRFFPDGGEGGALALLLELLTKDAAARASCAFRFLNPATGAASARWPVGLLSYRPGVVNKRAQVSTFRWNVRMYAHDDRLTVECAVTVVQEPKVSLTSWAMSRYEETPSDLSGHLGRMLGEKEGSDVTFNVQGEAVTAHKIVLAMRSPVFKARFYGPEREKKMGCVAVEDVRPAVFRALLRFIYTDSLPDMDDLGDDDGKEMFRHLLVAADQYEVTRLELMCEDSLCKSFRLSPADAYSLSTDSVASTLAFAEEQNLCSLKDACIEFIALSNKMDDVVASKGYAHLKSSCPSVLLDVLEKSSKLHRLIWVLICH</sequence>
<dbReference type="InterPro" id="IPR000210">
    <property type="entry name" value="BTB/POZ_dom"/>
</dbReference>
<dbReference type="Gramene" id="PVH36450">
    <property type="protein sequence ID" value="PVH36450"/>
    <property type="gene ID" value="PAHAL_6G075300"/>
</dbReference>
<name>A0A2T8IFK0_9POAL</name>
<dbReference type="SUPFAM" id="SSF49599">
    <property type="entry name" value="TRAF domain-like"/>
    <property type="match status" value="1"/>
</dbReference>
<proteinExistence type="inferred from homology"/>
<dbReference type="Pfam" id="PF22486">
    <property type="entry name" value="MATH_2"/>
    <property type="match status" value="1"/>
</dbReference>
<comment type="similarity">
    <text evidence="2">Belongs to the Tdpoz family.</text>
</comment>
<dbReference type="Gene3D" id="3.30.710.10">
    <property type="entry name" value="Potassium Channel Kv1.1, Chain A"/>
    <property type="match status" value="1"/>
</dbReference>
<dbReference type="Proteomes" id="UP000243499">
    <property type="component" value="Chromosome 6"/>
</dbReference>
<dbReference type="PROSITE" id="PS50097">
    <property type="entry name" value="BTB"/>
    <property type="match status" value="1"/>
</dbReference>
<dbReference type="GO" id="GO:0016567">
    <property type="term" value="P:protein ubiquitination"/>
    <property type="evidence" value="ECO:0007669"/>
    <property type="project" value="InterPro"/>
</dbReference>
<dbReference type="InterPro" id="IPR008974">
    <property type="entry name" value="TRAF-like"/>
</dbReference>
<gene>
    <name evidence="5" type="ORF">PAHAL_6G075300</name>
</gene>
<dbReference type="Gene3D" id="1.25.40.420">
    <property type="match status" value="1"/>
</dbReference>
<dbReference type="InterPro" id="IPR011333">
    <property type="entry name" value="SKP1/BTB/POZ_sf"/>
</dbReference>
<accession>A0A2T8IFK0</accession>
<evidence type="ECO:0008006" key="6">
    <source>
        <dbReference type="Google" id="ProtNLM"/>
    </source>
</evidence>
<dbReference type="InterPro" id="IPR056423">
    <property type="entry name" value="BACK_BPM_SPOP"/>
</dbReference>
<evidence type="ECO:0000313" key="5">
    <source>
        <dbReference type="EMBL" id="PVH36450.1"/>
    </source>
</evidence>
<dbReference type="CDD" id="cd00121">
    <property type="entry name" value="MATH"/>
    <property type="match status" value="1"/>
</dbReference>
<evidence type="ECO:0000256" key="1">
    <source>
        <dbReference type="ARBA" id="ARBA00004906"/>
    </source>
</evidence>
<dbReference type="InterPro" id="IPR045005">
    <property type="entry name" value="BPM1-6"/>
</dbReference>
<dbReference type="AlphaFoldDB" id="A0A2T8IFK0"/>
<protein>
    <recommendedName>
        <fullName evidence="6">BTB domain-containing protein</fullName>
    </recommendedName>
</protein>
<evidence type="ECO:0000256" key="2">
    <source>
        <dbReference type="ARBA" id="ARBA00010846"/>
    </source>
</evidence>
<dbReference type="PANTHER" id="PTHR26379:SF187">
    <property type="entry name" value="OS07G0655300 PROTEIN"/>
    <property type="match status" value="1"/>
</dbReference>
<dbReference type="PANTHER" id="PTHR26379">
    <property type="entry name" value="BTB/POZ AND MATH DOMAIN-CONTAINING PROTEIN 1"/>
    <property type="match status" value="1"/>
</dbReference>
<dbReference type="InterPro" id="IPR002083">
    <property type="entry name" value="MATH/TRAF_dom"/>
</dbReference>
<dbReference type="Pfam" id="PF00651">
    <property type="entry name" value="BTB"/>
    <property type="match status" value="1"/>
</dbReference>